<protein>
    <submittedName>
        <fullName evidence="1">Uncharacterized protein</fullName>
    </submittedName>
</protein>
<gene>
    <name evidence="1" type="ORF">TCEB3V08_LOCUS2597</name>
</gene>
<evidence type="ECO:0000313" key="1">
    <source>
        <dbReference type="EMBL" id="CAD7394680.1"/>
    </source>
</evidence>
<reference evidence="1" key="1">
    <citation type="submission" date="2020-11" db="EMBL/GenBank/DDBJ databases">
        <authorList>
            <person name="Tran Van P."/>
        </authorList>
    </citation>
    <scope>NUCLEOTIDE SEQUENCE</scope>
</reference>
<accession>A0A7R9CG35</accession>
<organism evidence="1">
    <name type="scientific">Timema cristinae</name>
    <name type="common">Walking stick</name>
    <dbReference type="NCBI Taxonomy" id="61476"/>
    <lineage>
        <taxon>Eukaryota</taxon>
        <taxon>Metazoa</taxon>
        <taxon>Ecdysozoa</taxon>
        <taxon>Arthropoda</taxon>
        <taxon>Hexapoda</taxon>
        <taxon>Insecta</taxon>
        <taxon>Pterygota</taxon>
        <taxon>Neoptera</taxon>
        <taxon>Polyneoptera</taxon>
        <taxon>Phasmatodea</taxon>
        <taxon>Timematodea</taxon>
        <taxon>Timematoidea</taxon>
        <taxon>Timematidae</taxon>
        <taxon>Timema</taxon>
    </lineage>
</organism>
<name>A0A7R9CG35_TIMCR</name>
<sequence>MLVLKPLEKLYLARQITREQMLHNGMGDSPHHATPTELINVLNRDDCTSSSNIKYTSHATLEVGPERRRDHTDLTNVVTFPLSSCEKHLVNGVEQVSLQFPTTYNSVKCIMSANTTTTTTTPTTTTNTTSNIGGSGNTIISRESSKGGELIRKCCSDTNKPTMVYTGVPVTHHMSVLSIPPNSLIATSLRTELISRSAQQVIDRADLGALSNLHAADFTYLEEKKNTWLQNTFLRS</sequence>
<proteinExistence type="predicted"/>
<dbReference type="EMBL" id="OC317040">
    <property type="protein sequence ID" value="CAD7394680.1"/>
    <property type="molecule type" value="Genomic_DNA"/>
</dbReference>
<dbReference type="AlphaFoldDB" id="A0A7R9CG35"/>